<dbReference type="Gene3D" id="3.40.190.10">
    <property type="entry name" value="Periplasmic binding protein-like II"/>
    <property type="match status" value="2"/>
</dbReference>
<reference evidence="2 3" key="1">
    <citation type="submission" date="2018-02" db="EMBL/GenBank/DDBJ databases">
        <title>The draft genome of Phyllobacterium sp. 1N-3.</title>
        <authorList>
            <person name="Liu L."/>
            <person name="Li L."/>
            <person name="Zhang X."/>
            <person name="Wang T."/>
            <person name="Liang L."/>
        </authorList>
    </citation>
    <scope>NUCLEOTIDE SEQUENCE [LARGE SCALE GENOMIC DNA]</scope>
    <source>
        <strain evidence="2 3">1N-3</strain>
    </source>
</reference>
<dbReference type="PANTHER" id="PTHR42941">
    <property type="entry name" value="SLL1037 PROTEIN"/>
    <property type="match status" value="1"/>
</dbReference>
<dbReference type="NCBIfam" id="TIGR02122">
    <property type="entry name" value="TRAP_TAXI"/>
    <property type="match status" value="1"/>
</dbReference>
<dbReference type="Pfam" id="PF16868">
    <property type="entry name" value="NMT1_3"/>
    <property type="match status" value="1"/>
</dbReference>
<accession>A0A2S9IPC4</accession>
<dbReference type="RefSeq" id="WP_105743025.1">
    <property type="nucleotide sequence ID" value="NZ_PVBR01000012.1"/>
</dbReference>
<protein>
    <submittedName>
        <fullName evidence="2">TRAP transporter substrate-binding protein</fullName>
    </submittedName>
</protein>
<evidence type="ECO:0000313" key="3">
    <source>
        <dbReference type="Proteomes" id="UP000239434"/>
    </source>
</evidence>
<dbReference type="AlphaFoldDB" id="A0A2S9IPC4"/>
<dbReference type="PANTHER" id="PTHR42941:SF1">
    <property type="entry name" value="SLL1037 PROTEIN"/>
    <property type="match status" value="1"/>
</dbReference>
<dbReference type="EMBL" id="PVBR01000012">
    <property type="protein sequence ID" value="PRD42386.1"/>
    <property type="molecule type" value="Genomic_DNA"/>
</dbReference>
<gene>
    <name evidence="2" type="ORF">C5748_16495</name>
</gene>
<dbReference type="InterPro" id="IPR011852">
    <property type="entry name" value="TRAP_TAXI"/>
</dbReference>
<dbReference type="Proteomes" id="UP000239434">
    <property type="component" value="Unassembled WGS sequence"/>
</dbReference>
<comment type="caution">
    <text evidence="2">The sequence shown here is derived from an EMBL/GenBank/DDBJ whole genome shotgun (WGS) entry which is preliminary data.</text>
</comment>
<feature type="signal peptide" evidence="1">
    <location>
        <begin position="1"/>
        <end position="22"/>
    </location>
</feature>
<evidence type="ECO:0000256" key="1">
    <source>
        <dbReference type="SAM" id="SignalP"/>
    </source>
</evidence>
<organism evidence="2 3">
    <name type="scientific">Phyllobacterium phragmitis</name>
    <dbReference type="NCBI Taxonomy" id="2670329"/>
    <lineage>
        <taxon>Bacteria</taxon>
        <taxon>Pseudomonadati</taxon>
        <taxon>Pseudomonadota</taxon>
        <taxon>Alphaproteobacteria</taxon>
        <taxon>Hyphomicrobiales</taxon>
        <taxon>Phyllobacteriaceae</taxon>
        <taxon>Phyllobacterium</taxon>
    </lineage>
</organism>
<evidence type="ECO:0000313" key="2">
    <source>
        <dbReference type="EMBL" id="PRD42386.1"/>
    </source>
</evidence>
<name>A0A2S9IPC4_9HYPH</name>
<keyword evidence="3" id="KW-1185">Reference proteome</keyword>
<proteinExistence type="predicted"/>
<sequence>MNTTLRALMGASLLTLPIAAMAQDTDILIGSTSASSSHYGYFVAVGQLINEKADGLSASVVETGATMDNIRRMERDQVDLGLVTTNVAQHAVAGTKEFDGKARDLTLLWVYTGAPQNVVIRADAGVDSLKGLEDVRFNPGIRGSATETTTEAVFDTLGLSADYVRGSTTDIVDAIKDNRVAGYVKSGAGQKLDASTMDIATFTDIRVLGLTPEQADTLRAEMPDISVVDIPEGAAKGIPAYTTWSFGVGVGAPSTLDEETAYKIVKAVMEDDTAQANAMASLKEDDISELTLTYGTVPLHPGAARWFKEQGIDLPEKLRPAE</sequence>
<dbReference type="SUPFAM" id="SSF53850">
    <property type="entry name" value="Periplasmic binding protein-like II"/>
    <property type="match status" value="1"/>
</dbReference>
<keyword evidence="1" id="KW-0732">Signal</keyword>
<feature type="chain" id="PRO_5015416965" evidence="1">
    <location>
        <begin position="23"/>
        <end position="322"/>
    </location>
</feature>